<dbReference type="Pfam" id="PF13927">
    <property type="entry name" value="Ig_3"/>
    <property type="match status" value="1"/>
</dbReference>
<dbReference type="KEGG" id="add:HUW48_05360"/>
<dbReference type="SUPFAM" id="SSF48726">
    <property type="entry name" value="Immunoglobulin"/>
    <property type="match status" value="1"/>
</dbReference>
<dbReference type="CDD" id="cd04082">
    <property type="entry name" value="CBM35_pectate_lyase-like"/>
    <property type="match status" value="1"/>
</dbReference>
<dbReference type="InterPro" id="IPR011041">
    <property type="entry name" value="Quinoprot_gluc/sorb_DH_b-prop"/>
</dbReference>
<dbReference type="SMART" id="SM00409">
    <property type="entry name" value="IG"/>
    <property type="match status" value="1"/>
</dbReference>
<evidence type="ECO:0000259" key="2">
    <source>
        <dbReference type="PROSITE" id="PS51175"/>
    </source>
</evidence>
<accession>A0A7L7L3Z2</accession>
<dbReference type="GO" id="GO:0030246">
    <property type="term" value="F:carbohydrate binding"/>
    <property type="evidence" value="ECO:0007669"/>
    <property type="project" value="InterPro"/>
</dbReference>
<dbReference type="EMBL" id="CP055153">
    <property type="protein sequence ID" value="QMU27500.1"/>
    <property type="molecule type" value="Genomic_DNA"/>
</dbReference>
<dbReference type="SUPFAM" id="SSF50952">
    <property type="entry name" value="Soluble quinoprotein glucose dehydrogenase"/>
    <property type="match status" value="1"/>
</dbReference>
<dbReference type="InterPro" id="IPR003599">
    <property type="entry name" value="Ig_sub"/>
</dbReference>
<dbReference type="PROSITE" id="PS51175">
    <property type="entry name" value="CBM6"/>
    <property type="match status" value="1"/>
</dbReference>
<dbReference type="Gene3D" id="2.60.40.10">
    <property type="entry name" value="Immunoglobulins"/>
    <property type="match status" value="1"/>
</dbReference>
<dbReference type="PROSITE" id="PS50835">
    <property type="entry name" value="IG_LIKE"/>
    <property type="match status" value="1"/>
</dbReference>
<dbReference type="InterPro" id="IPR026444">
    <property type="entry name" value="Secre_tail"/>
</dbReference>
<dbReference type="InterPro" id="IPR011042">
    <property type="entry name" value="6-blade_b-propeller_TolB-like"/>
</dbReference>
<dbReference type="InterPro" id="IPR013783">
    <property type="entry name" value="Ig-like_fold"/>
</dbReference>
<feature type="domain" description="CBM6" evidence="2">
    <location>
        <begin position="655"/>
        <end position="777"/>
    </location>
</feature>
<dbReference type="InterPro" id="IPR008979">
    <property type="entry name" value="Galactose-bd-like_sf"/>
</dbReference>
<protein>
    <submittedName>
        <fullName evidence="3">PQQ-dependent sugar dehydrogenase</fullName>
    </submittedName>
</protein>
<dbReference type="Pfam" id="PF07995">
    <property type="entry name" value="GSDH"/>
    <property type="match status" value="1"/>
</dbReference>
<name>A0A7L7L3Z2_9BACT</name>
<feature type="domain" description="Ig-like" evidence="1">
    <location>
        <begin position="379"/>
        <end position="461"/>
    </location>
</feature>
<proteinExistence type="predicted"/>
<reference evidence="3 4" key="1">
    <citation type="submission" date="2020-06" db="EMBL/GenBank/DDBJ databases">
        <authorList>
            <person name="Hwang Y.J."/>
        </authorList>
    </citation>
    <scope>NUCLEOTIDE SEQUENCE [LARGE SCALE GENOMIC DNA]</scope>
    <source>
        <strain evidence="3 4">KUDC8001</strain>
    </source>
</reference>
<dbReference type="PANTHER" id="PTHR19328:SF75">
    <property type="entry name" value="ALDOSE SUGAR DEHYDROGENASE YLII"/>
    <property type="match status" value="1"/>
</dbReference>
<evidence type="ECO:0000313" key="3">
    <source>
        <dbReference type="EMBL" id="QMU27500.1"/>
    </source>
</evidence>
<dbReference type="NCBIfam" id="TIGR04183">
    <property type="entry name" value="Por_Secre_tail"/>
    <property type="match status" value="1"/>
</dbReference>
<keyword evidence="4" id="KW-1185">Reference proteome</keyword>
<dbReference type="RefSeq" id="WP_182414695.1">
    <property type="nucleotide sequence ID" value="NZ_CP055153.1"/>
</dbReference>
<organism evidence="3 4">
    <name type="scientific">Adhaeribacter radiodurans</name>
    <dbReference type="NCBI Taxonomy" id="2745197"/>
    <lineage>
        <taxon>Bacteria</taxon>
        <taxon>Pseudomonadati</taxon>
        <taxon>Bacteroidota</taxon>
        <taxon>Cytophagia</taxon>
        <taxon>Cytophagales</taxon>
        <taxon>Hymenobacteraceae</taxon>
        <taxon>Adhaeribacter</taxon>
    </lineage>
</organism>
<sequence>MHPGNSTKSRKNALFFFFVLVGLLVNNHWLQAQSFPAGFTQVLVTKGINKPTTMAFAPDGRIFVAQQRGEVRIVKNGELLPNYFMDLSVNSNGERGLIGLALDPDFTNNQYLYAYYTLADASRNRISRFTANGDEVVPGSEVVLLNLDTLSTAVNHNGGALHFGKDGKLFVAIGDNNRSANSQSLDIYHGKILRINTDGSVPNGNPFKTGSSQRKRVWAYGLRNPYTFSIQPRTGKIFVNDVGQVTWEEINDATTGGKNFGWPITEGFSINPDYANPVYAYPHADTDGTGCAISGGVFFNPTNTNYPATYWGNYFFQDLCNNWINVLDLSGSTPVRKPFATGLNTNSLGISVGNDGNLYYLQRNSSALYKIIYTTNAAPKVVQQPTSVTVSAGQPTTFQVVATGTPTLTYQWQKNGANIPGATGPSYTIARTTMANAGNYRVIVKNKVGSAISNLATLKVTPFNNAPVAVINTPANNFFYHAGDTIRFAGSATDAEDGTLPARNFSWFVNFHHDTHVHDGPPIADGVRNGSFVIPTSGEVAANVWYRIYAVVKDSKGLTDTVYRDIHPYLSTIALATQPAGLKVTLDGQPVTAPLSVSSVEGIERTIGPVSPQTLNGKTYVFAKWLHSEPANQTIATPRNNVTYTAVYQEKFDPVQLEAEKALLQGVQVASIQAGYAGTGYADYINAAGDYVEWTVNVPRAGKYQLNFRYALASGSRNLRVQVNNTVAAEALNFTSTGAWTSWSNKNLEINLNGGLNKIRATSTGTSGPNIDYLLVSQNTSTLELTTQEELTTPAAALQIYPNPANSYLNLVIPFIPEQEYTLQLYNNQGNLVNLKAPVTSVSGQNTIQLPLANLPAGLYVLKIMQGETRFSKVFFIQR</sequence>
<evidence type="ECO:0000259" key="1">
    <source>
        <dbReference type="PROSITE" id="PS50835"/>
    </source>
</evidence>
<dbReference type="AlphaFoldDB" id="A0A7L7L3Z2"/>
<dbReference type="SUPFAM" id="SSF49785">
    <property type="entry name" value="Galactose-binding domain-like"/>
    <property type="match status" value="1"/>
</dbReference>
<dbReference type="Gene3D" id="2.60.120.260">
    <property type="entry name" value="Galactose-binding domain-like"/>
    <property type="match status" value="1"/>
</dbReference>
<dbReference type="PANTHER" id="PTHR19328">
    <property type="entry name" value="HEDGEHOG-INTERACTING PROTEIN"/>
    <property type="match status" value="1"/>
</dbReference>
<dbReference type="Pfam" id="PF18962">
    <property type="entry name" value="Por_Secre_tail"/>
    <property type="match status" value="1"/>
</dbReference>
<reference evidence="3 4" key="2">
    <citation type="submission" date="2020-08" db="EMBL/GenBank/DDBJ databases">
        <title>Adhaeribacter dokdonensis sp. nov., isolated from the rhizosphere of Elymus tsukushiensis, a plant native to the Dokdo Islands, Republic of Korea.</title>
        <authorList>
            <person name="Ghim S.Y."/>
        </authorList>
    </citation>
    <scope>NUCLEOTIDE SEQUENCE [LARGE SCALE GENOMIC DNA]</scope>
    <source>
        <strain evidence="3 4">KUDC8001</strain>
    </source>
</reference>
<evidence type="ECO:0000313" key="4">
    <source>
        <dbReference type="Proteomes" id="UP000514509"/>
    </source>
</evidence>
<dbReference type="Gene3D" id="2.120.10.30">
    <property type="entry name" value="TolB, C-terminal domain"/>
    <property type="match status" value="1"/>
</dbReference>
<dbReference type="Pfam" id="PF16990">
    <property type="entry name" value="CBM_35"/>
    <property type="match status" value="1"/>
</dbReference>
<dbReference type="Proteomes" id="UP000514509">
    <property type="component" value="Chromosome"/>
</dbReference>
<dbReference type="InterPro" id="IPR007110">
    <property type="entry name" value="Ig-like_dom"/>
</dbReference>
<gene>
    <name evidence="3" type="ORF">HUW48_05360</name>
</gene>
<dbReference type="InterPro" id="IPR005084">
    <property type="entry name" value="CBM6"/>
</dbReference>
<dbReference type="InterPro" id="IPR036179">
    <property type="entry name" value="Ig-like_dom_sf"/>
</dbReference>
<dbReference type="InterPro" id="IPR012938">
    <property type="entry name" value="Glc/Sorbosone_DH"/>
</dbReference>